<dbReference type="Proteomes" id="UP000190395">
    <property type="component" value="Unassembled WGS sequence"/>
</dbReference>
<name>A0A1T4NCW7_9SPIR</name>
<evidence type="ECO:0000313" key="2">
    <source>
        <dbReference type="Proteomes" id="UP000190395"/>
    </source>
</evidence>
<evidence type="ECO:0008006" key="3">
    <source>
        <dbReference type="Google" id="ProtNLM"/>
    </source>
</evidence>
<keyword evidence="2" id="KW-1185">Reference proteome</keyword>
<dbReference type="OrthoDB" id="361487at2"/>
<evidence type="ECO:0000313" key="1">
    <source>
        <dbReference type="EMBL" id="SJZ77132.1"/>
    </source>
</evidence>
<dbReference type="GeneID" id="303367406"/>
<gene>
    <name evidence="1" type="ORF">SAMN02745152_01164</name>
</gene>
<organism evidence="1 2">
    <name type="scientific">Treponema berlinense</name>
    <dbReference type="NCBI Taxonomy" id="225004"/>
    <lineage>
        <taxon>Bacteria</taxon>
        <taxon>Pseudomonadati</taxon>
        <taxon>Spirochaetota</taxon>
        <taxon>Spirochaetia</taxon>
        <taxon>Spirochaetales</taxon>
        <taxon>Treponemataceae</taxon>
        <taxon>Treponema</taxon>
    </lineage>
</organism>
<dbReference type="RefSeq" id="WP_078930911.1">
    <property type="nucleotide sequence ID" value="NZ_CAMCOW010000001.1"/>
</dbReference>
<reference evidence="1 2" key="1">
    <citation type="submission" date="2017-02" db="EMBL/GenBank/DDBJ databases">
        <authorList>
            <person name="Peterson S.W."/>
        </authorList>
    </citation>
    <scope>NUCLEOTIDE SEQUENCE [LARGE SCALE GENOMIC DNA]</scope>
    <source>
        <strain evidence="1 2">ATCC BAA-909</strain>
    </source>
</reference>
<dbReference type="PROSITE" id="PS51257">
    <property type="entry name" value="PROKAR_LIPOPROTEIN"/>
    <property type="match status" value="1"/>
</dbReference>
<dbReference type="AlphaFoldDB" id="A0A1T4NCW7"/>
<accession>A0A1T4NCW7</accession>
<proteinExistence type="predicted"/>
<protein>
    <recommendedName>
        <fullName evidence="3">Lipoprotein</fullName>
    </recommendedName>
</protein>
<dbReference type="EMBL" id="FUXC01000006">
    <property type="protein sequence ID" value="SJZ77132.1"/>
    <property type="molecule type" value="Genomic_DNA"/>
</dbReference>
<sequence length="241" mass="27403">MKKLNIGFLAIFTTIFLSSCISNNFAIKANEPVAILSVRGTLNVPWLEERDDDYKDLDGMITNSINKIFGKNNPEIQTAQDRINYADEQFAYLLETNMGITVVPKDKIINSKQYKAITPSIFTFSDTKIYADNYKKIDEIGSQKTKLLLRELNAKSTIFVTFTFNKKVVEGSKLKGQITASVTMDVDVYDCRGHQKIMDTFTADSSQLVEILKTNYDKDALVELFPEIIDLVINQFIVKYM</sequence>